<dbReference type="STRING" id="637679.GCA_001550055_02576"/>
<dbReference type="AlphaFoldDB" id="A0A1G6VUS5"/>
<reference evidence="1 2" key="1">
    <citation type="submission" date="2016-10" db="EMBL/GenBank/DDBJ databases">
        <authorList>
            <person name="de Groot N.N."/>
        </authorList>
    </citation>
    <scope>NUCLEOTIDE SEQUENCE [LARGE SCALE GENOMIC DNA]</scope>
    <source>
        <strain evidence="1 2">CGMCC 1.9109</strain>
    </source>
</reference>
<name>A0A1G6VUS5_9PROT</name>
<proteinExistence type="predicted"/>
<evidence type="ECO:0000313" key="1">
    <source>
        <dbReference type="EMBL" id="SDD57274.1"/>
    </source>
</evidence>
<dbReference type="EMBL" id="FNAK01000002">
    <property type="protein sequence ID" value="SDD57274.1"/>
    <property type="molecule type" value="Genomic_DNA"/>
</dbReference>
<sequence>MVRKHVKRVMPATRIGRIVVGILLILGGFLGFLPVLGFWMAPLGLLVLSVDFPVVRRFRRKYEVKIGRWWDARKANYKKSKKHNGEDAPK</sequence>
<gene>
    <name evidence="1" type="ORF">SAMN04488071_0861</name>
</gene>
<organism evidence="1 2">
    <name type="scientific">Kordiimonas lacus</name>
    <dbReference type="NCBI Taxonomy" id="637679"/>
    <lineage>
        <taxon>Bacteria</taxon>
        <taxon>Pseudomonadati</taxon>
        <taxon>Pseudomonadota</taxon>
        <taxon>Alphaproteobacteria</taxon>
        <taxon>Kordiimonadales</taxon>
        <taxon>Kordiimonadaceae</taxon>
        <taxon>Kordiimonas</taxon>
    </lineage>
</organism>
<evidence type="ECO:0000313" key="2">
    <source>
        <dbReference type="Proteomes" id="UP000183685"/>
    </source>
</evidence>
<keyword evidence="2" id="KW-1185">Reference proteome</keyword>
<protein>
    <recommendedName>
        <fullName evidence="3">Transmembrane protein (PGPGW)</fullName>
    </recommendedName>
</protein>
<dbReference type="Proteomes" id="UP000183685">
    <property type="component" value="Unassembled WGS sequence"/>
</dbReference>
<evidence type="ECO:0008006" key="3">
    <source>
        <dbReference type="Google" id="ProtNLM"/>
    </source>
</evidence>
<accession>A0A1G6VUS5</accession>